<evidence type="ECO:0000259" key="11">
    <source>
        <dbReference type="Pfam" id="PF01743"/>
    </source>
</evidence>
<evidence type="ECO:0000256" key="4">
    <source>
        <dbReference type="ARBA" id="ARBA00022695"/>
    </source>
</evidence>
<keyword evidence="6" id="KW-0547">Nucleotide-binding</keyword>
<keyword evidence="8" id="KW-0067">ATP-binding</keyword>
<feature type="domain" description="HD" evidence="12">
    <location>
        <begin position="271"/>
        <end position="375"/>
    </location>
</feature>
<keyword evidence="10" id="KW-0694">RNA-binding</keyword>
<dbReference type="PANTHER" id="PTHR47545">
    <property type="entry name" value="MULTIFUNCTIONAL CCA PROTEIN"/>
    <property type="match status" value="1"/>
</dbReference>
<dbReference type="GO" id="GO:0046872">
    <property type="term" value="F:metal ion binding"/>
    <property type="evidence" value="ECO:0007669"/>
    <property type="project" value="UniProtKB-KW"/>
</dbReference>
<accession>D9PF41</accession>
<dbReference type="GO" id="GO:0008033">
    <property type="term" value="P:tRNA processing"/>
    <property type="evidence" value="ECO:0007669"/>
    <property type="project" value="UniProtKB-KW"/>
</dbReference>
<evidence type="ECO:0000256" key="1">
    <source>
        <dbReference type="ARBA" id="ARBA00001946"/>
    </source>
</evidence>
<dbReference type="GO" id="GO:0005524">
    <property type="term" value="F:ATP binding"/>
    <property type="evidence" value="ECO:0007669"/>
    <property type="project" value="UniProtKB-KW"/>
</dbReference>
<dbReference type="SUPFAM" id="SSF81891">
    <property type="entry name" value="Poly A polymerase C-terminal region-like"/>
    <property type="match status" value="1"/>
</dbReference>
<keyword evidence="5" id="KW-0479">Metal-binding</keyword>
<dbReference type="Gene3D" id="1.10.3090.10">
    <property type="entry name" value="cca-adding enzyme, domain 2"/>
    <property type="match status" value="1"/>
</dbReference>
<evidence type="ECO:0000256" key="6">
    <source>
        <dbReference type="ARBA" id="ARBA00022741"/>
    </source>
</evidence>
<dbReference type="AlphaFoldDB" id="D9PF41"/>
<evidence type="ECO:0000256" key="3">
    <source>
        <dbReference type="ARBA" id="ARBA00022694"/>
    </source>
</evidence>
<dbReference type="InterPro" id="IPR043519">
    <property type="entry name" value="NT_sf"/>
</dbReference>
<dbReference type="InterPro" id="IPR002646">
    <property type="entry name" value="PolA_pol_head_dom"/>
</dbReference>
<dbReference type="Gene3D" id="3.30.460.10">
    <property type="entry name" value="Beta Polymerase, domain 2"/>
    <property type="match status" value="1"/>
</dbReference>
<evidence type="ECO:0000313" key="14">
    <source>
        <dbReference type="EMBL" id="EFK97835.1"/>
    </source>
</evidence>
<evidence type="ECO:0000256" key="2">
    <source>
        <dbReference type="ARBA" id="ARBA00022679"/>
    </source>
</evidence>
<keyword evidence="2 14" id="KW-0808">Transferase</keyword>
<dbReference type="InterPro" id="IPR003607">
    <property type="entry name" value="HD/PDEase_dom"/>
</dbReference>
<dbReference type="InterPro" id="IPR050124">
    <property type="entry name" value="tRNA_CCA-adding_enzyme"/>
</dbReference>
<dbReference type="EC" id="2.7.7.72" evidence="14"/>
<comment type="caution">
    <text evidence="14">The sequence shown here is derived from an EMBL/GenBank/DDBJ whole genome shotgun (WGS) entry which is preliminary data.</text>
</comment>
<reference evidence="14" key="1">
    <citation type="submission" date="2010-07" db="EMBL/GenBank/DDBJ databases">
        <authorList>
            <consortium name="CONSOLIDER consortium CSD2007-00005"/>
            <person name="Guazzaroni M.-E."/>
            <person name="Richter M."/>
            <person name="Garcia-Salamanca A."/>
            <person name="Yarza P."/>
            <person name="Ferrer M."/>
        </authorList>
    </citation>
    <scope>NUCLEOTIDE SEQUENCE</scope>
</reference>
<dbReference type="GO" id="GO:0004810">
    <property type="term" value="F:CCA tRNA nucleotidyltransferase activity"/>
    <property type="evidence" value="ECO:0007669"/>
    <property type="project" value="UniProtKB-EC"/>
</dbReference>
<dbReference type="PANTHER" id="PTHR47545:SF1">
    <property type="entry name" value="MULTIFUNCTIONAL CCA PROTEIN"/>
    <property type="match status" value="1"/>
</dbReference>
<feature type="domain" description="Poly A polymerase head" evidence="11">
    <location>
        <begin position="25"/>
        <end position="151"/>
    </location>
</feature>
<dbReference type="GO" id="GO:0042245">
    <property type="term" value="P:RNA repair"/>
    <property type="evidence" value="ECO:0007669"/>
    <property type="project" value="UniProtKB-KW"/>
</dbReference>
<protein>
    <submittedName>
        <fullName evidence="14">Multifunctional CCA protein</fullName>
        <ecNumber evidence="14">2.7.7.72</ecNumber>
    </submittedName>
</protein>
<keyword evidence="7" id="KW-0692">RNA repair</keyword>
<dbReference type="GO" id="GO:0003723">
    <property type="term" value="F:RNA binding"/>
    <property type="evidence" value="ECO:0007669"/>
    <property type="project" value="UniProtKB-KW"/>
</dbReference>
<sequence length="461" mass="52638">MQNFKLPPVIKTISDELLKQNFKAILVGGCVRDYFLDLPIKDYDVEVFGIENIETLEEILCKFGTVNLVGKSFGILKFVYGEHEYDFSLPRTETKSSVGHKGFDVVCDSSLDFKSAAIRRDFTINAMGYDIVENKILDPFGGIEDITKKIVKAVDKDTFAEDPLRVYRAAGFCARFDFEIDSQTLNLCCDMTKKDEFKSLPKERIFVEFKKILLKSPKPSVGFELLRQMGVINHFPELYNIIGVPQSPIHHPEGDVWIHTMMVLDEMTELRTLKEKLDLKLMLVALCHDFGKATHTQIEDEKIRAIGHEKAGVELTKDFLYRLTNEHDLVKSVLPLVEHHLVPSMYFKNHARDKKIRHLSTKVNISELLILARADFFGRTTTEAMSGVYEAGDWMEKKAKELGVFYSPPKPFVKGKDLIDLGLIPSPKFSEILDIVYEKQLNGEIKTKEDAFVYLPKIINS</sequence>
<comment type="cofactor">
    <cofactor evidence="1">
        <name>Mg(2+)</name>
        <dbReference type="ChEBI" id="CHEBI:18420"/>
    </cofactor>
</comment>
<feature type="domain" description="tRNA nucleotidyltransferase/poly(A) polymerase RNA and SrmB- binding" evidence="13">
    <location>
        <begin position="177"/>
        <end position="238"/>
    </location>
</feature>
<reference evidence="14" key="2">
    <citation type="journal article" date="2011" name="Microb. Ecol.">
        <title>Taxonomic and Functional Metagenomic Profiling of the Microbial Community in the Anoxic Sediment of a Sub-saline Shallow Lake (Laguna de Carrizo, Central Spain).</title>
        <authorList>
            <person name="Ferrer M."/>
            <person name="Guazzaroni M.E."/>
            <person name="Richter M."/>
            <person name="Garcia-Salamanca A."/>
            <person name="Yarza P."/>
            <person name="Suarez-Suarez A."/>
            <person name="Solano J."/>
            <person name="Alcaide M."/>
            <person name="van Dillewijn P."/>
            <person name="Molina-Henares M.A."/>
            <person name="Lopez-Cortes N."/>
            <person name="Al-Ramahi Y."/>
            <person name="Guerrero C."/>
            <person name="Acosta A."/>
            <person name="de Eugenio L.I."/>
            <person name="Martinez V."/>
            <person name="Marques S."/>
            <person name="Rojo F."/>
            <person name="Santero E."/>
            <person name="Genilloud O."/>
            <person name="Perez-Perez J."/>
            <person name="Rossello-Mora R."/>
            <person name="Ramos J.L."/>
        </authorList>
    </citation>
    <scope>NUCLEOTIDE SEQUENCE</scope>
</reference>
<dbReference type="Pfam" id="PF12627">
    <property type="entry name" value="PolyA_pol_RNAbd"/>
    <property type="match status" value="1"/>
</dbReference>
<dbReference type="InterPro" id="IPR006674">
    <property type="entry name" value="HD_domain"/>
</dbReference>
<dbReference type="EMBL" id="ADZX01000009">
    <property type="protein sequence ID" value="EFK97835.1"/>
    <property type="molecule type" value="Genomic_DNA"/>
</dbReference>
<dbReference type="CDD" id="cd05398">
    <property type="entry name" value="NT_ClassII-CCAase"/>
    <property type="match status" value="1"/>
</dbReference>
<evidence type="ECO:0000256" key="9">
    <source>
        <dbReference type="ARBA" id="ARBA00022842"/>
    </source>
</evidence>
<dbReference type="Pfam" id="PF01966">
    <property type="entry name" value="HD"/>
    <property type="match status" value="1"/>
</dbReference>
<evidence type="ECO:0000259" key="12">
    <source>
        <dbReference type="Pfam" id="PF01966"/>
    </source>
</evidence>
<evidence type="ECO:0000256" key="10">
    <source>
        <dbReference type="ARBA" id="ARBA00022884"/>
    </source>
</evidence>
<gene>
    <name evidence="14" type="primary">cca</name>
    <name evidence="14" type="ORF">LDC_0119</name>
</gene>
<evidence type="ECO:0000259" key="13">
    <source>
        <dbReference type="Pfam" id="PF12627"/>
    </source>
</evidence>
<keyword evidence="9" id="KW-0460">Magnesium</keyword>
<dbReference type="SUPFAM" id="SSF81301">
    <property type="entry name" value="Nucleotidyltransferase"/>
    <property type="match status" value="1"/>
</dbReference>
<organism evidence="14">
    <name type="scientific">sediment metagenome</name>
    <dbReference type="NCBI Taxonomy" id="749907"/>
    <lineage>
        <taxon>unclassified sequences</taxon>
        <taxon>metagenomes</taxon>
        <taxon>ecological metagenomes</taxon>
    </lineage>
</organism>
<dbReference type="CDD" id="cd00077">
    <property type="entry name" value="HDc"/>
    <property type="match status" value="1"/>
</dbReference>
<proteinExistence type="predicted"/>
<keyword evidence="4 14" id="KW-0548">Nucleotidyltransferase</keyword>
<evidence type="ECO:0000256" key="7">
    <source>
        <dbReference type="ARBA" id="ARBA00022800"/>
    </source>
</evidence>
<dbReference type="Pfam" id="PF01743">
    <property type="entry name" value="PolyA_pol"/>
    <property type="match status" value="1"/>
</dbReference>
<keyword evidence="3" id="KW-0819">tRNA processing</keyword>
<evidence type="ECO:0000256" key="5">
    <source>
        <dbReference type="ARBA" id="ARBA00022723"/>
    </source>
</evidence>
<name>D9PF41_9ZZZZ</name>
<dbReference type="InterPro" id="IPR032828">
    <property type="entry name" value="PolyA_RNA-bd"/>
</dbReference>
<evidence type="ECO:0000256" key="8">
    <source>
        <dbReference type="ARBA" id="ARBA00022840"/>
    </source>
</evidence>